<comment type="caution">
    <text evidence="1">The sequence shown here is derived from an EMBL/GenBank/DDBJ whole genome shotgun (WGS) entry which is preliminary data.</text>
</comment>
<gene>
    <name evidence="1" type="ORF">BBAD15_g3041</name>
</gene>
<protein>
    <recommendedName>
        <fullName evidence="3">DUF2239 domain-containing protein</fullName>
    </recommendedName>
</protein>
<evidence type="ECO:0000313" key="1">
    <source>
        <dbReference type="EMBL" id="KGQ11211.1"/>
    </source>
</evidence>
<evidence type="ECO:0000313" key="2">
    <source>
        <dbReference type="Proteomes" id="UP000030106"/>
    </source>
</evidence>
<name>A0A0A2VTK1_BEABA</name>
<evidence type="ECO:0008006" key="3">
    <source>
        <dbReference type="Google" id="ProtNLM"/>
    </source>
</evidence>
<accession>A0A0A2VTK1</accession>
<dbReference type="InterPro" id="IPR018715">
    <property type="entry name" value="DUF2239"/>
</dbReference>
<dbReference type="AlphaFoldDB" id="A0A0A2VTK1"/>
<dbReference type="EMBL" id="ANFO01000232">
    <property type="protein sequence ID" value="KGQ11211.1"/>
    <property type="molecule type" value="Genomic_DNA"/>
</dbReference>
<dbReference type="HOGENOM" id="CLU_084995_0_0_1"/>
<dbReference type="Pfam" id="PF09998">
    <property type="entry name" value="DUF2239"/>
    <property type="match status" value="1"/>
</dbReference>
<reference evidence="1 2" key="1">
    <citation type="submission" date="2012-10" db="EMBL/GenBank/DDBJ databases">
        <title>Genome sequencing and analysis of entomopathogenic fungi Beauveria bassiana D1-5.</title>
        <authorList>
            <person name="Li Q."/>
            <person name="Wang L."/>
            <person name="Zhang Z."/>
            <person name="Wang Q."/>
            <person name="Ren J."/>
            <person name="Wang M."/>
            <person name="Xu W."/>
            <person name="Wang J."/>
            <person name="Lu Y."/>
            <person name="Du Q."/>
            <person name="Sun Z."/>
        </authorList>
    </citation>
    <scope>NUCLEOTIDE SEQUENCE [LARGE SCALE GENOMIC DNA]</scope>
    <source>
        <strain evidence="1 2">D1-5</strain>
    </source>
</reference>
<organism evidence="1 2">
    <name type="scientific">Beauveria bassiana D1-5</name>
    <dbReference type="NCBI Taxonomy" id="1245745"/>
    <lineage>
        <taxon>Eukaryota</taxon>
        <taxon>Fungi</taxon>
        <taxon>Dikarya</taxon>
        <taxon>Ascomycota</taxon>
        <taxon>Pezizomycotina</taxon>
        <taxon>Sordariomycetes</taxon>
        <taxon>Hypocreomycetidae</taxon>
        <taxon>Hypocreales</taxon>
        <taxon>Cordycipitaceae</taxon>
        <taxon>Beauveria</taxon>
    </lineage>
</organism>
<proteinExistence type="predicted"/>
<dbReference type="Proteomes" id="UP000030106">
    <property type="component" value="Unassembled WGS sequence"/>
</dbReference>
<sequence length="194" mass="21789">MPPVTLTAFLQRRQIAHGNLSEILQQIKATPIGNESVFIFNDQTGKRLDIHPHGDEASALTAYPELAEQQPEESATVKTRGRPKLGVSAKEVTLLPRHWEWLATQPGGASATLRRLIEQARKASEPADNKRRRHESAYQFMHEVAGDLPEYETCLRALFADDETAFNAAMTDWPQDIRRYAATLAFGKQEPKND</sequence>